<feature type="compositionally biased region" description="Low complexity" evidence="1">
    <location>
        <begin position="1455"/>
        <end position="1466"/>
    </location>
</feature>
<organism evidence="2 3">
    <name type="scientific">Cystoisospora suis</name>
    <dbReference type="NCBI Taxonomy" id="483139"/>
    <lineage>
        <taxon>Eukaryota</taxon>
        <taxon>Sar</taxon>
        <taxon>Alveolata</taxon>
        <taxon>Apicomplexa</taxon>
        <taxon>Conoidasida</taxon>
        <taxon>Coccidia</taxon>
        <taxon>Eucoccidiorida</taxon>
        <taxon>Eimeriorina</taxon>
        <taxon>Sarcocystidae</taxon>
        <taxon>Cystoisospora</taxon>
    </lineage>
</organism>
<feature type="compositionally biased region" description="Basic and acidic residues" evidence="1">
    <location>
        <begin position="1095"/>
        <end position="1117"/>
    </location>
</feature>
<feature type="compositionally biased region" description="Basic and acidic residues" evidence="1">
    <location>
        <begin position="1551"/>
        <end position="1569"/>
    </location>
</feature>
<feature type="compositionally biased region" description="Gly residues" evidence="1">
    <location>
        <begin position="971"/>
        <end position="986"/>
    </location>
</feature>
<feature type="compositionally biased region" description="Polar residues" evidence="1">
    <location>
        <begin position="293"/>
        <end position="304"/>
    </location>
</feature>
<feature type="compositionally biased region" description="Low complexity" evidence="1">
    <location>
        <begin position="954"/>
        <end position="970"/>
    </location>
</feature>
<feature type="compositionally biased region" description="Basic and acidic residues" evidence="1">
    <location>
        <begin position="1"/>
        <end position="10"/>
    </location>
</feature>
<feature type="region of interest" description="Disordered" evidence="1">
    <location>
        <begin position="345"/>
        <end position="385"/>
    </location>
</feature>
<accession>A0A2C6KIP3</accession>
<feature type="compositionally biased region" description="Low complexity" evidence="1">
    <location>
        <begin position="2180"/>
        <end position="2222"/>
    </location>
</feature>
<feature type="compositionally biased region" description="Gly residues" evidence="1">
    <location>
        <begin position="999"/>
        <end position="1008"/>
    </location>
</feature>
<feature type="region of interest" description="Disordered" evidence="1">
    <location>
        <begin position="1617"/>
        <end position="1811"/>
    </location>
</feature>
<feature type="compositionally biased region" description="Low complexity" evidence="1">
    <location>
        <begin position="1357"/>
        <end position="1401"/>
    </location>
</feature>
<feature type="compositionally biased region" description="Low complexity" evidence="1">
    <location>
        <begin position="816"/>
        <end position="837"/>
    </location>
</feature>
<feature type="compositionally biased region" description="Basic and acidic residues" evidence="1">
    <location>
        <begin position="2436"/>
        <end position="2445"/>
    </location>
</feature>
<feature type="compositionally biased region" description="Low complexity" evidence="1">
    <location>
        <begin position="73"/>
        <end position="89"/>
    </location>
</feature>
<dbReference type="EMBL" id="MIGC01000933">
    <property type="protein sequence ID" value="PHJ23911.1"/>
    <property type="molecule type" value="Genomic_DNA"/>
</dbReference>
<feature type="compositionally biased region" description="Basic and acidic residues" evidence="1">
    <location>
        <begin position="256"/>
        <end position="266"/>
    </location>
</feature>
<feature type="compositionally biased region" description="Low complexity" evidence="1">
    <location>
        <begin position="1029"/>
        <end position="1048"/>
    </location>
</feature>
<feature type="compositionally biased region" description="Polar residues" evidence="1">
    <location>
        <begin position="267"/>
        <end position="279"/>
    </location>
</feature>
<feature type="region of interest" description="Disordered" evidence="1">
    <location>
        <begin position="2180"/>
        <end position="2277"/>
    </location>
</feature>
<feature type="compositionally biased region" description="Basic and acidic residues" evidence="1">
    <location>
        <begin position="27"/>
        <end position="50"/>
    </location>
</feature>
<feature type="compositionally biased region" description="Basic and acidic residues" evidence="1">
    <location>
        <begin position="1313"/>
        <end position="1323"/>
    </location>
</feature>
<feature type="compositionally biased region" description="Basic and acidic residues" evidence="1">
    <location>
        <begin position="2865"/>
        <end position="2883"/>
    </location>
</feature>
<feature type="compositionally biased region" description="Basic and acidic residues" evidence="1">
    <location>
        <begin position="200"/>
        <end position="217"/>
    </location>
</feature>
<feature type="compositionally biased region" description="Low complexity" evidence="1">
    <location>
        <begin position="898"/>
        <end position="930"/>
    </location>
</feature>
<feature type="compositionally biased region" description="Basic and acidic residues" evidence="1">
    <location>
        <begin position="1164"/>
        <end position="1196"/>
    </location>
</feature>
<feature type="compositionally biased region" description="Acidic residues" evidence="1">
    <location>
        <begin position="1151"/>
        <end position="1163"/>
    </location>
</feature>
<feature type="compositionally biased region" description="Low complexity" evidence="1">
    <location>
        <begin position="740"/>
        <end position="751"/>
    </location>
</feature>
<feature type="compositionally biased region" description="Low complexity" evidence="1">
    <location>
        <begin position="1327"/>
        <end position="1339"/>
    </location>
</feature>
<sequence>MPGPSDDQHLHSSSPSSCMIENSQRNTFHEQGRGGGDREGRGGSGLRREEEESSLLAALRQLVQSQQEDHLQHPPTTTSPSSGLSYLPLHDTDTAAIGPHFQSASLTPQQEELLSSLLLKETGDRSLLHSLSHPDRRLSNLLSSSSLHSSGREGEEVNRKMVIGKNGVSEDSVSYLLRNSHYGSSSSSSAMIGGGGGEGSGEREDELRGEDREDHHGISSSSSAPMNGIKGYTRGGMEPFHSSSSSSPLVANHVRGGGDAHPHLRQDGQQQKPTSSAAHQNLPDHDPDEQANPAGSSRPTPTSHHSNRAAGGAGGGSGLSRGTSRVSVHLPSGILRNHHTHRQFLGSAGSSSYSLPGSSLPSPSSTSHTPSHAHHVSTASSSSSASASAMMNSVMVKSVSPAGVVRRGGRNRRKRTKYDLAYKQMELLGPFAEEAKHVDLSKVSGSSFAIELLKNPHLYSYDSWIHGFAWPVGADGRRLLLRKLRGVYWSDPDYWQQRLIEEGLYRRDLFTLATVQELFKVTHLMGAEVWDFLLKCTALTHKCDALTSKDTPDPPLEQPSQQQASDNEEALNYPNASSPEVASPHANPHRRFSAALQAAAGATPGVGALGTSSSSSLQSPRGGMSTGGSSRRHASLLPASSSSSLASSASPSLPSPACINQASTPQSSIGVNFSDPCWGGVAALEEHPGGGQGAKHNGDLHLHTSHYLAPCEGEVGVGSLGDNTSYPPSSASKGSRKAAGEFSSSSSFSSSYGHSLHRQANTTHNVRAMKGIDGEEGPLNEVVNDLRIFNLTHPSPASSSSSSSSCLQQISLSASTTMSPSSSSSSTVCSNSTASPSLLLPQGGVGPAGNSRTGNNGMMLLDSNENASSSSSYPLHLLLKENVPHHLLNAAFLQQHLPPDPQQSQLSLPLDQLSSSSSSVNLPVSPSSSSAIENGGGNELLMMLLNSSHHNYNSGSNIDNASGSHQQGSRLLGGGGEEQGGGGGSSSGVHTLHHHHLGTGRGGGGGGGEESRHHGGVSDERGRDEEDVSPTSSLSSTKRDSSSASDFLPPLPSSPVSPEKRSRGRPRKARSAAGASAQGGGDRENSTGTATTRPMKQEGKEGKSEYAKAEEEERSKEEGEEPFLSSHSLRDSERTYPSPSVLTRRRRGEEGIEEGEEEGDRDECDQSMREIEKNGRKDLMEGHDRMINDEPPREEISLVGSPNPRLADKKKTTGSLPRSSSSSRRGEEEEREGHDKEEEGSEALSSSSSSSSSSSFSSASSMTAGGDVSRASRTQEGEGGGGSRKRLRSSSSLSSLQQAHYRRESEGGEEEEGGPRDTGHDEGDVNSSSSSSSSSSAASRGLVLPLSSEYLHRGPFYSSHASSEASFSSSSSPLHEYFSSSSSSSLLATPTNATSSSSSAAGGHRKNTKSSSYPYASSYHPLPSGGGETPSPIHLGGKRLRVDATLSGETAATLSSPMSAGSASSGYLPFHPIHSNSKSFTGSRPEAKGDYSQESSCNSLRLGVHQGTALYDTKQRATEHRGEGGGGGGSGEEERSRREDEGQAGAGGEEGGDKERRRRDLNGHCHQLVENENLVYRQEEEKTSEEEGRLDEAECLRNLLLMSQVVQDYTNRNPSVRDGFMDHHLHGNSATSSSSYQHTYQKSTGGLSRKRANKEEIEPTSAEGGEGGPSSWMGSRDQNERDFCSHRRSRSDDDRSERDMMQRIEAKEEEERRGGSRGESSSSASFGDPISVKKGVDTKTSDDRGSSSSRQGSYCYYPHHHDFYNEDHKKISEVNGSVSPDDRRRQRRSEERGERGSEGYTSSFLLGGGAMEEEMKQMEVLLHALNEHLGAAHQIPSEQESPDPNMTEGRRTGSQPTFNVKQKRGSSGGEEGGGGGGYDEARRPLVEDERRESRDGRGYYHGVQDSRHMEKTTRQGGNSSFLHALEEEEQDRSAREESIGKGEKEKKDLMLLMRMVISQQEGGEKSSKPAERFLPLLSPEEEEKTSQSHTNTGSLLSDKSLGLSHSLAVHHSRKGHEEEEEEEEDDLQYHARGEGARGKKRDESQGSLLPHNINNSDEEEDNNHNHNSNSNNSTNHTSNSGHNNKGAVSRFVREMLSISSREVEEKSKRRLRNPQTREEEESFSSSSLHPPHELRQDLFGPFQPLYDREGPSYHRHRDLLAAMAAASSAASAGSLLCPIPTSSSSSSFSSSFASSSRKGRPSPSSLHHFSHTSGPSSSSSYHFHGERGGGDGHPGRGFIQREREEDEGFLKRKNMLSAMNESDRKSEGEEMDGHPERMSSSMMIRKLQNLPHNEVSSSPRYNSIGDEKENKNVRMLLDLLSSSKGNEACRDILEKLSSSLYQGEEGRKGSPSTNTGDRFVDSSCLRRKEEEDQLFSSLLGLAPSSSSARGGVDTSACLPSSSLFSWLLQGGGESSSSSSDSLSSPPSLPERKKLKRMNDSFEGERSSSSCCSIRSFKDSDLLQSLSHETHSLLQLTAHYTFMSQFMQCTMLFEIQQALLRVINGLKQREKKSLLSRPKDDRVSSSSSSPSSKEKTKQAVEAGEEKCISSDEEGKKKKNDGGGFQMLNEGEQKERNEEEEKRKKKMNGDAFSSVETDLKKVEAVETHEEDEEKKKTRSSPSRSEGENEEEEEVDEQEEEGSRSYRSCGDNLSCDLTRGAPLPGCDPTIRACLEALLESGGVHMQFVQLMAHQLEKHLLEAKRREKEEEGRRRRIGRDTRGPERGFLKRKREEEEERDGSSSSSSSSFLSHLHRYQMEGPGNFFGLLGGREEEEDLRGRGVENEKEREKESAPSMLLRSMAHRRFTEGRVGGGGGDRDVLGISVAENLCKLWTTINDAPPQSEKENKKKKAEVKVSEREEEEEDEHADVGEEEGKEKDKKDEGCGETKNVNLSVRHEDTSREVTMTSSSSQERKEEEEEGCSRSGGGERNVLRGEEEEDVNEEGDEGADHEEEKKTRGGNEDD</sequence>
<feature type="compositionally biased region" description="Basic and acidic residues" evidence="1">
    <location>
        <begin position="2949"/>
        <end position="2961"/>
    </location>
</feature>
<feature type="non-terminal residue" evidence="2">
    <location>
        <position position="2961"/>
    </location>
</feature>
<feature type="compositionally biased region" description="Basic and acidic residues" evidence="1">
    <location>
        <begin position="1513"/>
        <end position="1523"/>
    </location>
</feature>
<feature type="region of interest" description="Disordered" evidence="1">
    <location>
        <begin position="182"/>
        <end position="325"/>
    </location>
</feature>
<feature type="region of interest" description="Disordered" evidence="1">
    <location>
        <begin position="1"/>
        <end position="91"/>
    </location>
</feature>
<feature type="compositionally biased region" description="Basic and acidic residues" evidence="1">
    <location>
        <begin position="1532"/>
        <end position="1541"/>
    </location>
</feature>
<feature type="compositionally biased region" description="Basic and acidic residues" evidence="1">
    <location>
        <begin position="1734"/>
        <end position="1745"/>
    </location>
</feature>
<feature type="compositionally biased region" description="Polar residues" evidence="1">
    <location>
        <begin position="1628"/>
        <end position="1646"/>
    </location>
</feature>
<feature type="compositionally biased region" description="Low complexity" evidence="1">
    <location>
        <begin position="605"/>
        <end position="657"/>
    </location>
</feature>
<feature type="region of interest" description="Disordered" evidence="1">
    <location>
        <begin position="719"/>
        <end position="757"/>
    </location>
</feature>
<feature type="compositionally biased region" description="Basic and acidic residues" evidence="1">
    <location>
        <begin position="2774"/>
        <end position="2789"/>
    </location>
</feature>
<proteinExistence type="predicted"/>
<feature type="region of interest" description="Disordered" evidence="1">
    <location>
        <begin position="2701"/>
        <end position="2746"/>
    </location>
</feature>
<feature type="compositionally biased region" description="Acidic residues" evidence="1">
    <location>
        <begin position="2933"/>
        <end position="2948"/>
    </location>
</feature>
<feature type="compositionally biased region" description="Basic and acidic residues" evidence="1">
    <location>
        <begin position="2569"/>
        <end position="2580"/>
    </location>
</feature>
<feature type="compositionally biased region" description="Basic and acidic residues" evidence="1">
    <location>
        <begin position="1780"/>
        <end position="1797"/>
    </location>
</feature>
<feature type="region of interest" description="Disordered" evidence="1">
    <location>
        <begin position="898"/>
        <end position="935"/>
    </location>
</feature>
<feature type="compositionally biased region" description="Basic and acidic residues" evidence="1">
    <location>
        <begin position="2511"/>
        <end position="2522"/>
    </location>
</feature>
<feature type="region of interest" description="Disordered" evidence="1">
    <location>
        <begin position="1353"/>
        <end position="1590"/>
    </location>
</feature>
<feature type="compositionally biased region" description="Basic and acidic residues" evidence="1">
    <location>
        <begin position="1224"/>
        <end position="1237"/>
    </location>
</feature>
<feature type="region of interest" description="Disordered" evidence="1">
    <location>
        <begin position="816"/>
        <end position="866"/>
    </location>
</feature>
<feature type="compositionally biased region" description="Basic and acidic residues" evidence="1">
    <location>
        <begin position="2840"/>
        <end position="2855"/>
    </location>
</feature>
<feature type="compositionally biased region" description="Basic and acidic residues" evidence="1">
    <location>
        <begin position="2531"/>
        <end position="2554"/>
    </location>
</feature>
<dbReference type="RefSeq" id="XP_067925585.1">
    <property type="nucleotide sequence ID" value="XM_068062439.1"/>
</dbReference>
<feature type="compositionally biased region" description="Basic and acidic residues" evidence="1">
    <location>
        <begin position="1962"/>
        <end position="1971"/>
    </location>
</feature>
<evidence type="ECO:0000313" key="3">
    <source>
        <dbReference type="Proteomes" id="UP000221165"/>
    </source>
</evidence>
<feature type="compositionally biased region" description="Low complexity" evidence="1">
    <location>
        <begin position="1410"/>
        <end position="1423"/>
    </location>
</feature>
<feature type="region of interest" description="Disordered" evidence="1">
    <location>
        <begin position="605"/>
        <end position="661"/>
    </location>
</feature>
<feature type="region of interest" description="Disordered" evidence="1">
    <location>
        <begin position="2414"/>
        <end position="2451"/>
    </location>
</feature>
<feature type="region of interest" description="Disordered" evidence="1">
    <location>
        <begin position="142"/>
        <end position="163"/>
    </location>
</feature>
<feature type="compositionally biased region" description="Basic and acidic residues" evidence="1">
    <location>
        <begin position="2261"/>
        <end position="2277"/>
    </location>
</feature>
<feature type="region of interest" description="Disordered" evidence="1">
    <location>
        <begin position="954"/>
        <end position="1341"/>
    </location>
</feature>
<feature type="compositionally biased region" description="Low complexity" evidence="1">
    <location>
        <begin position="1214"/>
        <end position="1223"/>
    </location>
</feature>
<feature type="compositionally biased region" description="Basic and acidic residues" evidence="1">
    <location>
        <begin position="1759"/>
        <end position="1772"/>
    </location>
</feature>
<feature type="compositionally biased region" description="Basic and acidic residues" evidence="1">
    <location>
        <begin position="2701"/>
        <end position="2730"/>
    </location>
</feature>
<feature type="compositionally biased region" description="Low complexity" evidence="1">
    <location>
        <begin position="2065"/>
        <end position="2084"/>
    </location>
</feature>
<feature type="region of interest" description="Disordered" evidence="1">
    <location>
        <begin position="2772"/>
        <end position="2795"/>
    </location>
</feature>
<feature type="compositionally biased region" description="Basic and acidic residues" evidence="1">
    <location>
        <begin position="1931"/>
        <end position="1949"/>
    </location>
</feature>
<reference evidence="2 3" key="1">
    <citation type="journal article" date="2017" name="Int. J. Parasitol.">
        <title>The genome of the protozoan parasite Cystoisospora suis and a reverse vaccinology approach to identify vaccine candidates.</title>
        <authorList>
            <person name="Palmieri N."/>
            <person name="Shrestha A."/>
            <person name="Ruttkowski B."/>
            <person name="Beck T."/>
            <person name="Vogl C."/>
            <person name="Tomley F."/>
            <person name="Blake D.P."/>
            <person name="Joachim A."/>
        </authorList>
    </citation>
    <scope>NUCLEOTIDE SEQUENCE [LARGE SCALE GENOMIC DNA]</scope>
    <source>
        <strain evidence="2 3">Wien I</strain>
    </source>
</reference>
<feature type="region of interest" description="Disordered" evidence="1">
    <location>
        <begin position="2833"/>
        <end position="2961"/>
    </location>
</feature>
<feature type="compositionally biased region" description="Basic and acidic residues" evidence="1">
    <location>
        <begin position="1577"/>
        <end position="1590"/>
    </location>
</feature>
<feature type="compositionally biased region" description="Low complexity" evidence="1">
    <location>
        <begin position="1245"/>
        <end position="1261"/>
    </location>
</feature>
<evidence type="ECO:0000256" key="1">
    <source>
        <dbReference type="SAM" id="MobiDB-lite"/>
    </source>
</evidence>
<evidence type="ECO:0000313" key="2">
    <source>
        <dbReference type="EMBL" id="PHJ23911.1"/>
    </source>
</evidence>
<dbReference type="OrthoDB" id="332184at2759"/>
<feature type="compositionally biased region" description="Low complexity" evidence="1">
    <location>
        <begin position="1994"/>
        <end position="2007"/>
    </location>
</feature>
<keyword evidence="3" id="KW-1185">Reference proteome</keyword>
<feature type="compositionally biased region" description="Basic and acidic residues" evidence="1">
    <location>
        <begin position="2027"/>
        <end position="2044"/>
    </location>
</feature>
<feature type="compositionally biased region" description="Basic and acidic residues" evidence="1">
    <location>
        <begin position="2223"/>
        <end position="2243"/>
    </location>
</feature>
<feature type="region of interest" description="Disordered" evidence="1">
    <location>
        <begin position="1829"/>
        <end position="2151"/>
    </location>
</feature>
<feature type="region of interest" description="Disordered" evidence="1">
    <location>
        <begin position="547"/>
        <end position="589"/>
    </location>
</feature>
<name>A0A2C6KIP3_9APIC</name>
<protein>
    <submittedName>
        <fullName evidence="2">Uncharacterized protein</fullName>
    </submittedName>
</protein>
<feature type="compositionally biased region" description="Low complexity" evidence="1">
    <location>
        <begin position="2414"/>
        <end position="2425"/>
    </location>
</feature>
<feature type="compositionally biased region" description="Basic and acidic residues" evidence="1">
    <location>
        <begin position="1009"/>
        <end position="1024"/>
    </location>
</feature>
<dbReference type="VEuPathDB" id="ToxoDB:CSUI_002237"/>
<dbReference type="GeneID" id="94425650"/>
<feature type="compositionally biased region" description="Basic and acidic residues" evidence="1">
    <location>
        <begin position="1879"/>
        <end position="1913"/>
    </location>
</feature>
<feature type="compositionally biased region" description="Basic and acidic residues" evidence="1">
    <location>
        <begin position="1677"/>
        <end position="1716"/>
    </location>
</feature>
<dbReference type="Proteomes" id="UP000221165">
    <property type="component" value="Unassembled WGS sequence"/>
</dbReference>
<feature type="compositionally biased region" description="Basic and acidic residues" evidence="1">
    <location>
        <begin position="2595"/>
        <end position="2605"/>
    </location>
</feature>
<feature type="compositionally biased region" description="Gly residues" evidence="1">
    <location>
        <begin position="1866"/>
        <end position="1878"/>
    </location>
</feature>
<feature type="region of interest" description="Disordered" evidence="1">
    <location>
        <begin position="2511"/>
        <end position="2648"/>
    </location>
</feature>
<feature type="compositionally biased region" description="Polar residues" evidence="1">
    <location>
        <begin position="11"/>
        <end position="26"/>
    </location>
</feature>
<comment type="caution">
    <text evidence="2">The sequence shown here is derived from an EMBL/GenBank/DDBJ whole genome shotgun (WGS) entry which is preliminary data.</text>
</comment>
<feature type="compositionally biased region" description="Acidic residues" evidence="1">
    <location>
        <begin position="2625"/>
        <end position="2637"/>
    </location>
</feature>
<gene>
    <name evidence="2" type="ORF">CSUI_002237</name>
</gene>
<feature type="compositionally biased region" description="Basic and acidic residues" evidence="1">
    <location>
        <begin position="150"/>
        <end position="159"/>
    </location>
</feature>